<proteinExistence type="predicted"/>
<accession>A0A914XVG9</accession>
<evidence type="ECO:0000313" key="1">
    <source>
        <dbReference type="Proteomes" id="UP000887577"/>
    </source>
</evidence>
<dbReference type="AlphaFoldDB" id="A0A914XVG9"/>
<sequence>MATTISSSNSDVGTNHQYLGFIIGQKKHFNFVVVDSVTSELISNAFVEGDEVKEFVEDISHIFNQKFKAVFLNVGEYQSEVYPKSYDFCKELKAALNLCNIPNHFFTHLQWCLSGLLISSGYIPTIDQYVLFVTQFGDEANVICYKYTQNGYANVATKDVDISESRDDENICADILQLCPNPSISIIKANAATMKRFKKLLKNLKIFSVPQDFSIVDPKYITEHSKWFFDRSFSNFHVLPVPSSMVKLFVQDGSQEFSFIVISNHAQLPVSHSRTVQKIVNYCCVSMNKEIILEKCLPDQKAHQHNVTLSIDEEGFVDYKVEAILLPHVHILQYKLTTNLKSGIPVITFIENLSFICIKKDGKTDYEYLESWNGKFGMDLYISFDEEKPKYCQDALEVARTEPTFSVFGMLFCIL</sequence>
<dbReference type="WBParaSite" id="PSU_v2.g11227.t1">
    <property type="protein sequence ID" value="PSU_v2.g11227.t1"/>
    <property type="gene ID" value="PSU_v2.g11227"/>
</dbReference>
<protein>
    <submittedName>
        <fullName evidence="2">Uncharacterized protein</fullName>
    </submittedName>
</protein>
<name>A0A914XVG9_9BILA</name>
<keyword evidence="1" id="KW-1185">Reference proteome</keyword>
<dbReference type="Proteomes" id="UP000887577">
    <property type="component" value="Unplaced"/>
</dbReference>
<reference evidence="2" key="1">
    <citation type="submission" date="2022-11" db="UniProtKB">
        <authorList>
            <consortium name="WormBaseParasite"/>
        </authorList>
    </citation>
    <scope>IDENTIFICATION</scope>
</reference>
<organism evidence="1 2">
    <name type="scientific">Panagrolaimus superbus</name>
    <dbReference type="NCBI Taxonomy" id="310955"/>
    <lineage>
        <taxon>Eukaryota</taxon>
        <taxon>Metazoa</taxon>
        <taxon>Ecdysozoa</taxon>
        <taxon>Nematoda</taxon>
        <taxon>Chromadorea</taxon>
        <taxon>Rhabditida</taxon>
        <taxon>Tylenchina</taxon>
        <taxon>Panagrolaimomorpha</taxon>
        <taxon>Panagrolaimoidea</taxon>
        <taxon>Panagrolaimidae</taxon>
        <taxon>Panagrolaimus</taxon>
    </lineage>
</organism>
<evidence type="ECO:0000313" key="2">
    <source>
        <dbReference type="WBParaSite" id="PSU_v2.g11227.t1"/>
    </source>
</evidence>